<dbReference type="RefSeq" id="WP_167167899.1">
    <property type="nucleotide sequence ID" value="NZ_JAAOYM010000001.1"/>
</dbReference>
<accession>A0A7X5UN56</accession>
<dbReference type="PANTHER" id="PTHR30168:SF0">
    <property type="entry name" value="INNER MEMBRANE PROTEIN"/>
    <property type="match status" value="1"/>
</dbReference>
<dbReference type="InterPro" id="IPR007343">
    <property type="entry name" value="Uncharacterised_pept_Zn_put"/>
</dbReference>
<dbReference type="Pfam" id="PF04228">
    <property type="entry name" value="Zn_peptidase"/>
    <property type="match status" value="1"/>
</dbReference>
<evidence type="ECO:0000313" key="6">
    <source>
        <dbReference type="EMBL" id="NIJ11087.1"/>
    </source>
</evidence>
<keyword evidence="4" id="KW-0472">Membrane</keyword>
<feature type="signal peptide" evidence="5">
    <location>
        <begin position="1"/>
        <end position="30"/>
    </location>
</feature>
<evidence type="ECO:0000313" key="7">
    <source>
        <dbReference type="Proteomes" id="UP000545493"/>
    </source>
</evidence>
<evidence type="ECO:0000256" key="2">
    <source>
        <dbReference type="ARBA" id="ARBA00022692"/>
    </source>
</evidence>
<evidence type="ECO:0000256" key="1">
    <source>
        <dbReference type="ARBA" id="ARBA00004167"/>
    </source>
</evidence>
<dbReference type="GO" id="GO:0006508">
    <property type="term" value="P:proteolysis"/>
    <property type="evidence" value="ECO:0007669"/>
    <property type="project" value="UniProtKB-KW"/>
</dbReference>
<keyword evidence="6" id="KW-0482">Metalloprotease</keyword>
<comment type="subcellular location">
    <subcellularLocation>
        <location evidence="1">Membrane</location>
        <topology evidence="1">Single-pass membrane protein</topology>
    </subcellularLocation>
</comment>
<sequence length="488" mass="52431">MDRFGGRGASRPWRTIVIATLASVALLATACGTETPGKLQTVGDIAGLPVTHFESGFKPDAPTPRLTVRNVSGSQEDKFAVAAIADVSDYWTQLFPRHFGQQFRPVRSLLSYDPESDEIEVCGATTADAAMNAFYCPPEDLVAWDRGMLLPLLRERFGPMAIVTVLGHEYGHAVQYRLGERAGVDEQTSTIVKEQQADCFTGAYFRWMAEDNSKYFTVSTSEGLNQVMASLFFIRDEPGQSAAEASAHGTAFDRTYAFQLGFEQGAVKCTDIDQAEVDSRITEQPFDPNDSSGGDLRISEETVALLQRSLDQAFAGAQVETPKIVDNGGSCPDGPDTAPASYCPEGNTVGIDLATLADFGQPIDREAEFRGTESDGGLGDFAAFAEIASRYVQGIQHEVGAPVDNANAGLRTSCLVGAWAGAISGDDHDNVLRLSPGDLDEAIAELLQPRSLVAADLNGHRVANGFARVESLRQGYLQGSQVCTRTYS</sequence>
<dbReference type="Proteomes" id="UP000545493">
    <property type="component" value="Unassembled WGS sequence"/>
</dbReference>
<dbReference type="GO" id="GO:0016020">
    <property type="term" value="C:membrane"/>
    <property type="evidence" value="ECO:0007669"/>
    <property type="project" value="UniProtKB-SubCell"/>
</dbReference>
<dbReference type="PANTHER" id="PTHR30168">
    <property type="entry name" value="PUTATIVE MEMBRANE PROTEIN YPFJ"/>
    <property type="match status" value="1"/>
</dbReference>
<protein>
    <submittedName>
        <fullName evidence="6">Putative metalloprotease</fullName>
    </submittedName>
</protein>
<comment type="caution">
    <text evidence="6">The sequence shown here is derived from an EMBL/GenBank/DDBJ whole genome shotgun (WGS) entry which is preliminary data.</text>
</comment>
<gene>
    <name evidence="6" type="ORF">FHU38_001431</name>
</gene>
<evidence type="ECO:0000256" key="3">
    <source>
        <dbReference type="ARBA" id="ARBA00022989"/>
    </source>
</evidence>
<keyword evidence="2" id="KW-0812">Transmembrane</keyword>
<keyword evidence="3" id="KW-1133">Transmembrane helix</keyword>
<feature type="chain" id="PRO_5038533739" evidence="5">
    <location>
        <begin position="31"/>
        <end position="488"/>
    </location>
</feature>
<keyword evidence="6" id="KW-0378">Hydrolase</keyword>
<dbReference type="PROSITE" id="PS51257">
    <property type="entry name" value="PROKAR_LIPOPROTEIN"/>
    <property type="match status" value="1"/>
</dbReference>
<dbReference type="EMBL" id="JAAOYM010000001">
    <property type="protein sequence ID" value="NIJ11087.1"/>
    <property type="molecule type" value="Genomic_DNA"/>
</dbReference>
<evidence type="ECO:0000256" key="5">
    <source>
        <dbReference type="SAM" id="SignalP"/>
    </source>
</evidence>
<keyword evidence="7" id="KW-1185">Reference proteome</keyword>
<reference evidence="6 7" key="1">
    <citation type="submission" date="2020-03" db="EMBL/GenBank/DDBJ databases">
        <title>Sequencing the genomes of 1000 actinobacteria strains.</title>
        <authorList>
            <person name="Klenk H.-P."/>
        </authorList>
    </citation>
    <scope>NUCLEOTIDE SEQUENCE [LARGE SCALE GENOMIC DNA]</scope>
    <source>
        <strain evidence="6 7">DSM 45685</strain>
    </source>
</reference>
<dbReference type="GO" id="GO:0008237">
    <property type="term" value="F:metallopeptidase activity"/>
    <property type="evidence" value="ECO:0007669"/>
    <property type="project" value="UniProtKB-KW"/>
</dbReference>
<evidence type="ECO:0000256" key="4">
    <source>
        <dbReference type="ARBA" id="ARBA00023136"/>
    </source>
</evidence>
<keyword evidence="6" id="KW-0645">Protease</keyword>
<proteinExistence type="predicted"/>
<keyword evidence="5" id="KW-0732">Signal</keyword>
<name>A0A7X5UN56_9PSEU</name>
<organism evidence="6 7">
    <name type="scientific">Saccharomonospora amisosensis</name>
    <dbReference type="NCBI Taxonomy" id="1128677"/>
    <lineage>
        <taxon>Bacteria</taxon>
        <taxon>Bacillati</taxon>
        <taxon>Actinomycetota</taxon>
        <taxon>Actinomycetes</taxon>
        <taxon>Pseudonocardiales</taxon>
        <taxon>Pseudonocardiaceae</taxon>
        <taxon>Saccharomonospora</taxon>
    </lineage>
</organism>
<dbReference type="AlphaFoldDB" id="A0A7X5UN56"/>
<dbReference type="SUPFAM" id="SSF55486">
    <property type="entry name" value="Metalloproteases ('zincins'), catalytic domain"/>
    <property type="match status" value="1"/>
</dbReference>